<dbReference type="RefSeq" id="WP_162317337.1">
    <property type="nucleotide sequence ID" value="NZ_JAHQXF010000001.1"/>
</dbReference>
<evidence type="ECO:0000313" key="1">
    <source>
        <dbReference type="EMBL" id="MBV0924275.1"/>
    </source>
</evidence>
<dbReference type="AlphaFoldDB" id="A0A8J7Y4G3"/>
<dbReference type="GO" id="GO:0005198">
    <property type="term" value="F:structural molecule activity"/>
    <property type="evidence" value="ECO:0007669"/>
    <property type="project" value="InterPro"/>
</dbReference>
<organism evidence="1 2">
    <name type="scientific">Haloarcula limicola</name>
    <dbReference type="NCBI Taxonomy" id="1429915"/>
    <lineage>
        <taxon>Archaea</taxon>
        <taxon>Methanobacteriati</taxon>
        <taxon>Methanobacteriota</taxon>
        <taxon>Stenosarchaea group</taxon>
        <taxon>Halobacteria</taxon>
        <taxon>Halobacteriales</taxon>
        <taxon>Haloarculaceae</taxon>
        <taxon>Haloarcula</taxon>
    </lineage>
</organism>
<gene>
    <name evidence="1" type="ORF">KTS45_08680</name>
</gene>
<dbReference type="EMBL" id="JAHQXF010000001">
    <property type="protein sequence ID" value="MBV0924275.1"/>
    <property type="molecule type" value="Genomic_DNA"/>
</dbReference>
<dbReference type="InterPro" id="IPR002774">
    <property type="entry name" value="Flagellin_arc-type"/>
</dbReference>
<dbReference type="Pfam" id="PF01917">
    <property type="entry name" value="Flagellin_arch-type"/>
    <property type="match status" value="1"/>
</dbReference>
<keyword evidence="2" id="KW-1185">Reference proteome</keyword>
<dbReference type="GO" id="GO:0097588">
    <property type="term" value="P:archaeal or bacterial-type flagellum-dependent cell motility"/>
    <property type="evidence" value="ECO:0007669"/>
    <property type="project" value="InterPro"/>
</dbReference>
<dbReference type="OrthoDB" id="183655at2157"/>
<accession>A0A8J7Y4G3</accession>
<dbReference type="PANTHER" id="PTHR42200">
    <property type="entry name" value="ARCHAEAL FLAGELLA-RELATED PROTEIN F-RELATED"/>
    <property type="match status" value="1"/>
</dbReference>
<comment type="caution">
    <text evidence="1">The sequence shown here is derived from an EMBL/GenBank/DDBJ whole genome shotgun (WGS) entry which is preliminary data.</text>
</comment>
<dbReference type="PANTHER" id="PTHR42200:SF2">
    <property type="entry name" value="ARCHAEAL FLAGELLA-RELATED PROTEIN F"/>
    <property type="match status" value="1"/>
</dbReference>
<name>A0A8J7Y4G3_9EURY</name>
<keyword evidence="1" id="KW-0966">Cell projection</keyword>
<proteinExistence type="predicted"/>
<keyword evidence="1" id="KW-0282">Flagellum</keyword>
<dbReference type="Proteomes" id="UP000766550">
    <property type="component" value="Unassembled WGS sequence"/>
</dbReference>
<evidence type="ECO:0000313" key="2">
    <source>
        <dbReference type="Proteomes" id="UP000766550"/>
    </source>
</evidence>
<reference evidence="1 2" key="1">
    <citation type="submission" date="2021-06" db="EMBL/GenBank/DDBJ databases">
        <title>New haloarchaea isolates fom saline soil.</title>
        <authorList>
            <person name="Duran-Viseras A."/>
            <person name="Sanchez-Porro C.S."/>
            <person name="Ventosa A."/>
        </authorList>
    </citation>
    <scope>NUCLEOTIDE SEQUENCE [LARGE SCALE GENOMIC DNA]</scope>
    <source>
        <strain evidence="1 2">JCM 183640</strain>
    </source>
</reference>
<keyword evidence="1" id="KW-0969">Cilium</keyword>
<protein>
    <submittedName>
        <fullName evidence="1">Flagellar protein G</fullName>
    </submittedName>
</protein>
<sequence length="150" mass="15930">MASVSASHLILFIASMMVAASVAGVFTDSIGQLSNAVSEQGLDVSSEVRTDIEVISDAGSDAIYNTSGNDNITLHVKNTGSEDLGAEPGQMDLFVDGQYARTFGVTLLDDGVVWRPGTVVRLEISHSLSPGDHRVKVVVNGDEEVFKFRT</sequence>